<organism evidence="5 6">
    <name type="scientific">Coprobacter tertius</name>
    <dbReference type="NCBI Taxonomy" id="2944915"/>
    <lineage>
        <taxon>Bacteria</taxon>
        <taxon>Pseudomonadati</taxon>
        <taxon>Bacteroidota</taxon>
        <taxon>Bacteroidia</taxon>
        <taxon>Bacteroidales</taxon>
        <taxon>Barnesiellaceae</taxon>
        <taxon>Coprobacter</taxon>
    </lineage>
</organism>
<dbReference type="SUPFAM" id="SSF55486">
    <property type="entry name" value="Metalloproteases ('zincins'), catalytic domain"/>
    <property type="match status" value="1"/>
</dbReference>
<evidence type="ECO:0000256" key="1">
    <source>
        <dbReference type="SAM" id="SignalP"/>
    </source>
</evidence>
<feature type="signal peptide" evidence="1">
    <location>
        <begin position="1"/>
        <end position="20"/>
    </location>
</feature>
<keyword evidence="5" id="KW-0378">Hydrolase</keyword>
<name>A0ABT1MED6_9BACT</name>
<keyword evidence="5" id="KW-0645">Protease</keyword>
<dbReference type="Pfam" id="PF17148">
    <property type="entry name" value="DUF5117"/>
    <property type="match status" value="1"/>
</dbReference>
<proteinExistence type="predicted"/>
<dbReference type="RefSeq" id="WP_255025634.1">
    <property type="nucleotide sequence ID" value="NZ_JANDHW010000002.1"/>
</dbReference>
<keyword evidence="6" id="KW-1185">Reference proteome</keyword>
<evidence type="ECO:0000259" key="4">
    <source>
        <dbReference type="Pfam" id="PF17162"/>
    </source>
</evidence>
<dbReference type="EMBL" id="JANDHW010000002">
    <property type="protein sequence ID" value="MCP9610987.1"/>
    <property type="molecule type" value="Genomic_DNA"/>
</dbReference>
<dbReference type="InterPro" id="IPR024079">
    <property type="entry name" value="MetalloPept_cat_dom_sf"/>
</dbReference>
<gene>
    <name evidence="5" type="ORF">NMU02_02625</name>
</gene>
<feature type="domain" description="DUF5118" evidence="4">
    <location>
        <begin position="47"/>
        <end position="95"/>
    </location>
</feature>
<evidence type="ECO:0000313" key="5">
    <source>
        <dbReference type="EMBL" id="MCP9610987.1"/>
    </source>
</evidence>
<keyword evidence="1" id="KW-0732">Signal</keyword>
<dbReference type="Pfam" id="PF17162">
    <property type="entry name" value="DUF5118"/>
    <property type="match status" value="1"/>
</dbReference>
<dbReference type="InterPro" id="IPR033413">
    <property type="entry name" value="DUF5117"/>
</dbReference>
<feature type="chain" id="PRO_5045052194" evidence="1">
    <location>
        <begin position="21"/>
        <end position="863"/>
    </location>
</feature>
<comment type="caution">
    <text evidence="5">The sequence shown here is derived from an EMBL/GenBank/DDBJ whole genome shotgun (WGS) entry which is preliminary data.</text>
</comment>
<dbReference type="Proteomes" id="UP001205603">
    <property type="component" value="Unassembled WGS sequence"/>
</dbReference>
<dbReference type="GO" id="GO:0008237">
    <property type="term" value="F:metallopeptidase activity"/>
    <property type="evidence" value="ECO:0007669"/>
    <property type="project" value="UniProtKB-KW"/>
</dbReference>
<dbReference type="PANTHER" id="PTHR38478:SF1">
    <property type="entry name" value="ZINC DEPENDENT METALLOPROTEASE DOMAIN LIPOPROTEIN"/>
    <property type="match status" value="1"/>
</dbReference>
<keyword evidence="5" id="KW-0482">Metalloprotease</keyword>
<dbReference type="InterPro" id="IPR032534">
    <property type="entry name" value="EcxA_zinc-bd"/>
</dbReference>
<dbReference type="PANTHER" id="PTHR38478">
    <property type="entry name" value="PEPTIDASE M1A AND M12B"/>
    <property type="match status" value="1"/>
</dbReference>
<reference evidence="5 6" key="1">
    <citation type="submission" date="2022-07" db="EMBL/GenBank/DDBJ databases">
        <title>Fecal culturing of patients with breast cancer.</title>
        <authorList>
            <person name="Teng N.M.Y."/>
            <person name="Kiu R."/>
            <person name="Evans R."/>
            <person name="Baker D.J."/>
            <person name="Zenner C."/>
            <person name="Robinson S.D."/>
            <person name="Hall L.J."/>
        </authorList>
    </citation>
    <scope>NUCLEOTIDE SEQUENCE [LARGE SCALE GENOMIC DNA]</scope>
    <source>
        <strain evidence="5 6">LH1063</strain>
    </source>
</reference>
<evidence type="ECO:0000313" key="6">
    <source>
        <dbReference type="Proteomes" id="UP001205603"/>
    </source>
</evidence>
<accession>A0ABT1MED6</accession>
<evidence type="ECO:0000259" key="3">
    <source>
        <dbReference type="Pfam" id="PF17148"/>
    </source>
</evidence>
<feature type="domain" description="EcxA zinc-binding" evidence="2">
    <location>
        <begin position="426"/>
        <end position="735"/>
    </location>
</feature>
<dbReference type="InterPro" id="IPR033428">
    <property type="entry name" value="DUF5118"/>
</dbReference>
<dbReference type="Gene3D" id="3.40.390.10">
    <property type="entry name" value="Collagenase (Catalytic Domain)"/>
    <property type="match status" value="1"/>
</dbReference>
<evidence type="ECO:0000259" key="2">
    <source>
        <dbReference type="Pfam" id="PF16313"/>
    </source>
</evidence>
<feature type="domain" description="DUF5117" evidence="3">
    <location>
        <begin position="105"/>
        <end position="293"/>
    </location>
</feature>
<dbReference type="InterPro" id="IPR034032">
    <property type="entry name" value="Zn_MMP-like_bac"/>
</dbReference>
<protein>
    <submittedName>
        <fullName evidence="5">Zinc-dependent metalloprotease</fullName>
    </submittedName>
</protein>
<dbReference type="CDD" id="cd04276">
    <property type="entry name" value="ZnMc_MMP_like_2"/>
    <property type="match status" value="1"/>
</dbReference>
<dbReference type="Pfam" id="PF16313">
    <property type="entry name" value="DUF4953"/>
    <property type="match status" value="1"/>
</dbReference>
<sequence length="863" mass="96903">MKAILTTLLLIAMLIPTQEAFGKTRSKSKKKTPAIEMKKDSVSSSSSAYKKAIAGAIKKEGLFTTFFTKENKLYFEIPDSAFKHTYLLSSRIAETSNTQDYVAGQMATRPFMIKFSKDNNNVYAHKVQANDIVSKGDPITPAFEKNFVDPVFKGFKIVGKNGDNVLIDVTSFFGSNEKIISPIKPENPLTVLLGGSKSLKGTFVSDGSTLMGVKTFPRNIEIRSMLSFNTTPLNQPYTVVVNRSLVLLPDEPMKMRLQDNRVGFFSSDKSLFTTSADKVLPVTFIHRWRVEPKPEDMDKYLKGELVEPQKQIVFYVDTAFPEKWRGVVKQGIEDWNRAFEGAGFKNVVVAKDYPRDDASFDPDDMRYSCVKYAVTSTANAMGPSFVDPRSGEILTADVIWYHNIISLLHNWRFTQTAAVDSRVRKPVFDNDVMCESMRYAAAHEIGHTLGLMHNMGASYSYPVDSLRSPSFTQQYGTTPSIMDYARNNFIAQPGDFEKGVKLTPPVLGVYDLFAIDWGYRLIPEAKTPADEKATLSAWIEEKKGDPMYEFGAQQFFATIDPTDQTEDLGNDHIKSGNYAISNLKIIMNNLEAWTLEKGATYENVETMYNEIVKQYSRHLRHVMPYIGGVKFTEIRQGEKGNAKDYFDKVSQKRAMIWLVEQARTYNDWLTPLPLMQKLNLDSDINNKLQNSVVACLLQPAALYRISEGEKTSKANYTLDGYLDDVTAELFKAAYKNQKLTPAEMNLQSTAIDAMISLTGLKTASAKKAALAFADYEELIHSADEPSVPCSHCGFSHNGEGSDSFMRINFGLPVLPAYVSAPMMTARLKKIETLYKQRAASAGDKATRDFYNYQLIKISQLFNK</sequence>